<dbReference type="EMBL" id="SPKJ01000022">
    <property type="protein sequence ID" value="MYZ47830.1"/>
    <property type="molecule type" value="Genomic_DNA"/>
</dbReference>
<dbReference type="Pfam" id="PF02592">
    <property type="entry name" value="Vut_1"/>
    <property type="match status" value="1"/>
</dbReference>
<evidence type="ECO:0000313" key="2">
    <source>
        <dbReference type="EMBL" id="MYZ47830.1"/>
    </source>
</evidence>
<keyword evidence="1" id="KW-0812">Transmembrane</keyword>
<reference evidence="2" key="1">
    <citation type="submission" date="2019-03" db="EMBL/GenBank/DDBJ databases">
        <title>Afifella sp. nov., isolated from activated sludge.</title>
        <authorList>
            <person name="Li Q."/>
            <person name="Liu Y."/>
        </authorList>
    </citation>
    <scope>NUCLEOTIDE SEQUENCE</scope>
    <source>
        <strain evidence="2">L72</strain>
    </source>
</reference>
<comment type="similarity">
    <text evidence="1">Belongs to the vitamin uptake transporter (VUT/ECF) (TC 2.A.88) family. Q precursor transporter subfamily.</text>
</comment>
<dbReference type="HAMAP" id="MF_02088">
    <property type="entry name" value="Q_prec_transport"/>
    <property type="match status" value="1"/>
</dbReference>
<feature type="transmembrane region" description="Helical" evidence="1">
    <location>
        <begin position="72"/>
        <end position="90"/>
    </location>
</feature>
<keyword evidence="1" id="KW-1133">Transmembrane helix</keyword>
<feature type="transmembrane region" description="Helical" evidence="1">
    <location>
        <begin position="46"/>
        <end position="65"/>
    </location>
</feature>
<sequence>MPRGPKGFGRGFWLAIAAMTAVVVASNVLVQYPVAASIGRLNLADILTFGAFTYPVSFLVVDLTNRNLGPGAARRVVFAGFATAVVLSVALSTPRIALASGSAFLAAQLLDVSVFNRLRRQSWWKAPAVSSLFGSALDTLIFFSLAFAPAFAFIAASDTFAVEPAPLFGILPAEAPRWVSWALGDFFVKLLMMAVALLPYRAVASATRPATA</sequence>
<keyword evidence="1" id="KW-0997">Cell inner membrane</keyword>
<feature type="transmembrane region" description="Helical" evidence="1">
    <location>
        <begin position="136"/>
        <end position="158"/>
    </location>
</feature>
<comment type="subcellular location">
    <subcellularLocation>
        <location evidence="1">Cell inner membrane</location>
        <topology evidence="1">Multi-pass membrane protein</topology>
    </subcellularLocation>
</comment>
<evidence type="ECO:0000313" key="3">
    <source>
        <dbReference type="Proteomes" id="UP000773614"/>
    </source>
</evidence>
<keyword evidence="1" id="KW-0472">Membrane</keyword>
<dbReference type="InterPro" id="IPR003744">
    <property type="entry name" value="YhhQ"/>
</dbReference>
<proteinExistence type="inferred from homology"/>
<evidence type="ECO:0000256" key="1">
    <source>
        <dbReference type="HAMAP-Rule" id="MF_02088"/>
    </source>
</evidence>
<dbReference type="GO" id="GO:0022857">
    <property type="term" value="F:transmembrane transporter activity"/>
    <property type="evidence" value="ECO:0007669"/>
    <property type="project" value="UniProtKB-UniRule"/>
</dbReference>
<dbReference type="GO" id="GO:0005886">
    <property type="term" value="C:plasma membrane"/>
    <property type="evidence" value="ECO:0007669"/>
    <property type="project" value="UniProtKB-SubCell"/>
</dbReference>
<gene>
    <name evidence="2" type="ORF">E4O86_08905</name>
</gene>
<protein>
    <recommendedName>
        <fullName evidence="1">Probable queuosine precursor transporter</fullName>
        <shortName evidence="1">Q precursor transporter</shortName>
    </recommendedName>
</protein>
<keyword evidence="3" id="KW-1185">Reference proteome</keyword>
<dbReference type="AlphaFoldDB" id="A0A964T429"/>
<organism evidence="2 3">
    <name type="scientific">Propylenella binzhouense</name>
    <dbReference type="NCBI Taxonomy" id="2555902"/>
    <lineage>
        <taxon>Bacteria</taxon>
        <taxon>Pseudomonadati</taxon>
        <taxon>Pseudomonadota</taxon>
        <taxon>Alphaproteobacteria</taxon>
        <taxon>Hyphomicrobiales</taxon>
        <taxon>Propylenellaceae</taxon>
        <taxon>Propylenella</taxon>
    </lineage>
</organism>
<keyword evidence="1" id="KW-0813">Transport</keyword>
<dbReference type="PANTHER" id="PTHR34300:SF1">
    <property type="entry name" value="QUEUOSINE PRECURSOR TRANSPORTER"/>
    <property type="match status" value="1"/>
</dbReference>
<name>A0A964T429_9HYPH</name>
<dbReference type="OrthoDB" id="7065604at2"/>
<comment type="caution">
    <text evidence="2">The sequence shown here is derived from an EMBL/GenBank/DDBJ whole genome shotgun (WGS) entry which is preliminary data.</text>
</comment>
<feature type="transmembrane region" description="Helical" evidence="1">
    <location>
        <begin position="178"/>
        <end position="198"/>
    </location>
</feature>
<dbReference type="PANTHER" id="PTHR34300">
    <property type="entry name" value="QUEUOSINE PRECURSOR TRANSPORTER-RELATED"/>
    <property type="match status" value="1"/>
</dbReference>
<comment type="function">
    <text evidence="1">Involved in the import of queuosine (Q) precursors, required for Q precursor salvage.</text>
</comment>
<dbReference type="Proteomes" id="UP000773614">
    <property type="component" value="Unassembled WGS sequence"/>
</dbReference>
<keyword evidence="1" id="KW-1003">Cell membrane</keyword>
<dbReference type="RefSeq" id="WP_161140179.1">
    <property type="nucleotide sequence ID" value="NZ_SPKJ01000022.1"/>
</dbReference>
<feature type="transmembrane region" description="Helical" evidence="1">
    <location>
        <begin position="12"/>
        <end position="34"/>
    </location>
</feature>
<accession>A0A964T429</accession>